<feature type="compositionally biased region" description="Basic and acidic residues" evidence="2">
    <location>
        <begin position="386"/>
        <end position="402"/>
    </location>
</feature>
<gene>
    <name evidence="4" type="ordered locus">Hfelis_16300</name>
</gene>
<dbReference type="HOGENOM" id="CLU_033049_0_0_7"/>
<accession>E7ABK9</accession>
<evidence type="ECO:0000256" key="1">
    <source>
        <dbReference type="ARBA" id="ARBA00038283"/>
    </source>
</evidence>
<organism evidence="4 5">
    <name type="scientific">Helicobacter felis (strain ATCC 49179 / CCUG 28539 / NCTC 12436 / CS1)</name>
    <dbReference type="NCBI Taxonomy" id="936155"/>
    <lineage>
        <taxon>Bacteria</taxon>
        <taxon>Pseudomonadati</taxon>
        <taxon>Campylobacterota</taxon>
        <taxon>Epsilonproteobacteria</taxon>
        <taxon>Campylobacterales</taxon>
        <taxon>Helicobacteraceae</taxon>
        <taxon>Helicobacter</taxon>
    </lineage>
</organism>
<dbReference type="GeneID" id="36134584"/>
<evidence type="ECO:0000313" key="5">
    <source>
        <dbReference type="Proteomes" id="UP000007934"/>
    </source>
</evidence>
<dbReference type="Proteomes" id="UP000007934">
    <property type="component" value="Chromosome"/>
</dbReference>
<name>E7ABK9_HELFC</name>
<comment type="similarity">
    <text evidence="1">Belongs to the initiator RepB protein family.</text>
</comment>
<dbReference type="EMBL" id="FQ670179">
    <property type="protein sequence ID" value="CBY83714.1"/>
    <property type="molecule type" value="Genomic_DNA"/>
</dbReference>
<dbReference type="SUPFAM" id="SSF46785">
    <property type="entry name" value="Winged helix' DNA-binding domain"/>
    <property type="match status" value="1"/>
</dbReference>
<dbReference type="Gene3D" id="1.10.10.10">
    <property type="entry name" value="Winged helix-like DNA-binding domain superfamily/Winged helix DNA-binding domain"/>
    <property type="match status" value="1"/>
</dbReference>
<dbReference type="OrthoDB" id="5362765at2"/>
<proteinExistence type="inferred from homology"/>
<dbReference type="RefSeq" id="WP_013470119.1">
    <property type="nucleotide sequence ID" value="NC_014810.2"/>
</dbReference>
<dbReference type="GO" id="GO:0006270">
    <property type="term" value="P:DNA replication initiation"/>
    <property type="evidence" value="ECO:0007669"/>
    <property type="project" value="InterPro"/>
</dbReference>
<dbReference type="InterPro" id="IPR036388">
    <property type="entry name" value="WH-like_DNA-bd_sf"/>
</dbReference>
<evidence type="ECO:0000259" key="3">
    <source>
        <dbReference type="Pfam" id="PF01051"/>
    </source>
</evidence>
<sequence length="507" mass="58238">MDTTEQLGQQIKALQTIISATADIGLREVLEREKAECLKKLVALVPALDLQSPQDPPKVAPEPTLDTTPKSETEHSNKAPTKQEQKPIDTSTPKGTSAKEVPIANPNQVVIHNDIYKVNLGKMGAREINLLFSLFNRLKDQQDTCIYFTPKEVKEMMDAPKIGDKDLLKAVKALWKNVKTANFWEIARCIEDGRKITRETNRFLFKDFTIAYDETEKLCYIEVGVNAPYYLHLLNDLSANFTTFQLKTFLSLRSKYAKNLYRLLVRFEDVKKNGMCEMISYKNDFAGFKEFMGIPTTMRTDLIDAHILKPACRELGVIFEEGYDPKNPNRNLPYETIFYVKEKKGRGGKVVGITFHFMPHPHADAQKAILKRRSQNRIQEAVIKAQKQERKEQEKQAKEQKKAQRGYYTKKEREAIGKFCGLTGSICIDSPYHVFQNAKLINVLTRLGDNPSIVGLFQLIPTHPNDRHYAQYCTEHLERFNTQGDDLFTHTFKDHEDFVNNFVKHAR</sequence>
<dbReference type="InterPro" id="IPR000525">
    <property type="entry name" value="Initiator_Rep_WH1"/>
</dbReference>
<protein>
    <submittedName>
        <fullName evidence="4">Replication initiation protein A</fullName>
    </submittedName>
</protein>
<dbReference type="KEGG" id="hfe:HFELIS_16300"/>
<dbReference type="Pfam" id="PF01051">
    <property type="entry name" value="Rep3_N"/>
    <property type="match status" value="1"/>
</dbReference>
<dbReference type="eggNOG" id="COG5527">
    <property type="taxonomic scope" value="Bacteria"/>
</dbReference>
<feature type="region of interest" description="Disordered" evidence="2">
    <location>
        <begin position="51"/>
        <end position="101"/>
    </location>
</feature>
<dbReference type="AlphaFoldDB" id="E7ABK9"/>
<reference evidence="4 5" key="1">
    <citation type="journal article" date="2011" name="Genome Biol. Evol.">
        <title>Comparative whole genome sequence analysis of the carcinogenic bacterial model pathogen Helicobacter felis.</title>
        <authorList>
            <person name="Arnold I.C."/>
            <person name="Zigova Z."/>
            <person name="Holden M."/>
            <person name="Lawley T.D."/>
            <person name="Rad R."/>
            <person name="Dougan G."/>
            <person name="Falkow S."/>
            <person name="Bentley S.D."/>
            <person name="Muller A."/>
        </authorList>
    </citation>
    <scope>NUCLEOTIDE SEQUENCE [LARGE SCALE GENOMIC DNA]</scope>
    <source>
        <strain evidence="5">ATCC 49179 / CCUG 28539 / NCTC 12436 / CS1</strain>
    </source>
</reference>
<keyword evidence="5" id="KW-1185">Reference proteome</keyword>
<feature type="region of interest" description="Disordered" evidence="2">
    <location>
        <begin position="384"/>
        <end position="405"/>
    </location>
</feature>
<feature type="compositionally biased region" description="Basic and acidic residues" evidence="2">
    <location>
        <begin position="69"/>
        <end position="87"/>
    </location>
</feature>
<dbReference type="InterPro" id="IPR036390">
    <property type="entry name" value="WH_DNA-bd_sf"/>
</dbReference>
<evidence type="ECO:0000256" key="2">
    <source>
        <dbReference type="SAM" id="MobiDB-lite"/>
    </source>
</evidence>
<feature type="domain" description="Initiator Rep protein WH1" evidence="3">
    <location>
        <begin position="109"/>
        <end position="264"/>
    </location>
</feature>
<dbReference type="GO" id="GO:0003887">
    <property type="term" value="F:DNA-directed DNA polymerase activity"/>
    <property type="evidence" value="ECO:0007669"/>
    <property type="project" value="InterPro"/>
</dbReference>
<evidence type="ECO:0000313" key="4">
    <source>
        <dbReference type="EMBL" id="CBY83714.1"/>
    </source>
</evidence>